<dbReference type="Proteomes" id="UP000092600">
    <property type="component" value="Unassembled WGS sequence"/>
</dbReference>
<gene>
    <name evidence="3" type="ORF">ACMD2_12007</name>
</gene>
<keyword evidence="2" id="KW-0472">Membrane</keyword>
<evidence type="ECO:0000256" key="2">
    <source>
        <dbReference type="SAM" id="Phobius"/>
    </source>
</evidence>
<feature type="region of interest" description="Disordered" evidence="1">
    <location>
        <begin position="53"/>
        <end position="91"/>
    </location>
</feature>
<dbReference type="STRING" id="4615.A0A199UWA7"/>
<dbReference type="AlphaFoldDB" id="A0A199UWA7"/>
<reference evidence="3 4" key="1">
    <citation type="journal article" date="2016" name="DNA Res.">
        <title>The draft genome of MD-2 pineapple using hybrid error correction of long reads.</title>
        <authorList>
            <person name="Redwan R.M."/>
            <person name="Saidin A."/>
            <person name="Kumar S.V."/>
        </authorList>
    </citation>
    <scope>NUCLEOTIDE SEQUENCE [LARGE SCALE GENOMIC DNA]</scope>
    <source>
        <strain evidence="4">cv. MD2</strain>
        <tissue evidence="3">Leaf</tissue>
    </source>
</reference>
<organism evidence="3 4">
    <name type="scientific">Ananas comosus</name>
    <name type="common">Pineapple</name>
    <name type="synonym">Ananas ananas</name>
    <dbReference type="NCBI Taxonomy" id="4615"/>
    <lineage>
        <taxon>Eukaryota</taxon>
        <taxon>Viridiplantae</taxon>
        <taxon>Streptophyta</taxon>
        <taxon>Embryophyta</taxon>
        <taxon>Tracheophyta</taxon>
        <taxon>Spermatophyta</taxon>
        <taxon>Magnoliopsida</taxon>
        <taxon>Liliopsida</taxon>
        <taxon>Poales</taxon>
        <taxon>Bromeliaceae</taxon>
        <taxon>Bromelioideae</taxon>
        <taxon>Ananas</taxon>
    </lineage>
</organism>
<protein>
    <submittedName>
        <fullName evidence="3">PRA1 family protein B4</fullName>
    </submittedName>
</protein>
<name>A0A199UWA7_ANACO</name>
<feature type="transmembrane region" description="Helical" evidence="2">
    <location>
        <begin position="158"/>
        <end position="177"/>
    </location>
</feature>
<dbReference type="EMBL" id="LSRQ01004588">
    <property type="protein sequence ID" value="OAY69049.1"/>
    <property type="molecule type" value="Genomic_DNA"/>
</dbReference>
<proteinExistence type="predicted"/>
<keyword evidence="2" id="KW-1133">Transmembrane helix</keyword>
<evidence type="ECO:0000256" key="1">
    <source>
        <dbReference type="SAM" id="MobiDB-lite"/>
    </source>
</evidence>
<keyword evidence="2" id="KW-0812">Transmembrane</keyword>
<evidence type="ECO:0000313" key="4">
    <source>
        <dbReference type="Proteomes" id="UP000092600"/>
    </source>
</evidence>
<evidence type="ECO:0000313" key="3">
    <source>
        <dbReference type="EMBL" id="OAY69049.1"/>
    </source>
</evidence>
<feature type="transmembrane region" description="Helical" evidence="2">
    <location>
        <begin position="96"/>
        <end position="123"/>
    </location>
</feature>
<feature type="transmembrane region" description="Helical" evidence="2">
    <location>
        <begin position="197"/>
        <end position="216"/>
    </location>
</feature>
<sequence length="241" mass="24740">MASSAPNPLSSHLQPSSGAGAATRPSPCGGSADATPAFRLFLSRLSSRCGARSPTAALVGARRRSRSPAPTPSPTPHRAPQELATSASTTPPRRRALAISLLAHPFSLALLSPPRAWCFLYLFARRRPPRLLAAPSRRETSAPSSSSPSSSSSHLRRILIISALMLGAALVCAHGAFRVPEDLFLDEPEPAGGAAAGLLSFLGGAASSAAAAAACGRRARLIGSPSDLRQIGAAINSLFIV</sequence>
<accession>A0A199UWA7</accession>
<comment type="caution">
    <text evidence="3">The sequence shown here is derived from an EMBL/GenBank/DDBJ whole genome shotgun (WGS) entry which is preliminary data.</text>
</comment>
<feature type="compositionally biased region" description="Polar residues" evidence="1">
    <location>
        <begin position="1"/>
        <end position="17"/>
    </location>
</feature>
<feature type="region of interest" description="Disordered" evidence="1">
    <location>
        <begin position="1"/>
        <end position="31"/>
    </location>
</feature>